<reference evidence="4" key="1">
    <citation type="submission" date="2023-02" db="EMBL/GenBank/DDBJ databases">
        <title>Enrichment on poylsaccharides allowed isolation of novel metabolic and taxonomic groups of Haloarchaea.</title>
        <authorList>
            <person name="Sorokin D.Y."/>
            <person name="Elcheninov A.G."/>
            <person name="Khizhniak T.V."/>
            <person name="Kolganova T.V."/>
            <person name="Kublanov I.V."/>
        </authorList>
    </citation>
    <scope>NUCLEOTIDE SEQUENCE</scope>
    <source>
        <strain evidence="3 5">HArc-curdl5-1</strain>
        <strain evidence="4">HArc-curdl7</strain>
    </source>
</reference>
<feature type="region of interest" description="Disordered" evidence="2">
    <location>
        <begin position="1"/>
        <end position="42"/>
    </location>
</feature>
<dbReference type="Proteomes" id="UP001209746">
    <property type="component" value="Unassembled WGS sequence"/>
</dbReference>
<dbReference type="EMBL" id="JAOPKC010000020">
    <property type="protein sequence ID" value="MCU4719073.1"/>
    <property type="molecule type" value="Genomic_DNA"/>
</dbReference>
<protein>
    <recommendedName>
        <fullName evidence="7">Core-binding (CB) domain-containing protein</fullName>
    </recommendedName>
</protein>
<feature type="compositionally biased region" description="Low complexity" evidence="2">
    <location>
        <begin position="232"/>
        <end position="244"/>
    </location>
</feature>
<keyword evidence="1" id="KW-0238">DNA-binding</keyword>
<evidence type="ECO:0000256" key="1">
    <source>
        <dbReference type="ARBA" id="ARBA00023125"/>
    </source>
</evidence>
<dbReference type="GO" id="GO:0003677">
    <property type="term" value="F:DNA binding"/>
    <property type="evidence" value="ECO:0007669"/>
    <property type="project" value="UniProtKB-KW"/>
</dbReference>
<accession>A0AAE3IEB7</accession>
<feature type="region of interest" description="Disordered" evidence="2">
    <location>
        <begin position="230"/>
        <end position="257"/>
    </location>
</feature>
<dbReference type="RefSeq" id="WP_315909825.1">
    <property type="nucleotide sequence ID" value="NZ_JAOPKC010000020.1"/>
</dbReference>
<evidence type="ECO:0000313" key="6">
    <source>
        <dbReference type="Proteomes" id="UP001209746"/>
    </source>
</evidence>
<proteinExistence type="predicted"/>
<dbReference type="Gene3D" id="1.10.150.130">
    <property type="match status" value="1"/>
</dbReference>
<feature type="compositionally biased region" description="Polar residues" evidence="2">
    <location>
        <begin position="1"/>
        <end position="15"/>
    </location>
</feature>
<organism evidence="4 6">
    <name type="scientific">Halapricum hydrolyticum</name>
    <dbReference type="NCBI Taxonomy" id="2979991"/>
    <lineage>
        <taxon>Archaea</taxon>
        <taxon>Methanobacteriati</taxon>
        <taxon>Methanobacteriota</taxon>
        <taxon>Stenosarchaea group</taxon>
        <taxon>Halobacteria</taxon>
        <taxon>Halobacteriales</taxon>
        <taxon>Haloarculaceae</taxon>
        <taxon>Halapricum</taxon>
    </lineage>
</organism>
<dbReference type="InterPro" id="IPR011010">
    <property type="entry name" value="DNA_brk_join_enz"/>
</dbReference>
<evidence type="ECO:0000313" key="3">
    <source>
        <dbReference type="EMBL" id="MCU4719073.1"/>
    </source>
</evidence>
<dbReference type="Proteomes" id="UP001208186">
    <property type="component" value="Unassembled WGS sequence"/>
</dbReference>
<dbReference type="AlphaFoldDB" id="A0AAE3IEB7"/>
<dbReference type="SUPFAM" id="SSF56349">
    <property type="entry name" value="DNA breaking-rejoining enzymes"/>
    <property type="match status" value="1"/>
</dbReference>
<sequence length="281" mass="32351">MTKNNSPPKNQADSQTRQERKQEAEKEWKEHPIEMYHGSQDLTKPHTSREEMILTRFTEFLKNSETVPDVVSGVRDVVEDDIEKFVDYDLDPDPSLGDRTIIDYLNTLSKFYKKLLDKNAIGTNPVDSKLSEEREERDWGSPDRPFIPFDHMQRFLGWLDTPFARAFFLTGLKTASRAGETVNVDIRCCHIDHPIFWHFVEKYDITLDPRIRDKPDSMLIYEEFNKGDEIPNENISGSESSGEIRNTGNKRKEEGGSVIPIDSELKTALIEYSALHVEVGA</sequence>
<evidence type="ECO:0000256" key="2">
    <source>
        <dbReference type="SAM" id="MobiDB-lite"/>
    </source>
</evidence>
<evidence type="ECO:0000313" key="4">
    <source>
        <dbReference type="EMBL" id="MCU4728154.1"/>
    </source>
</evidence>
<comment type="caution">
    <text evidence="4">The sequence shown here is derived from an EMBL/GenBank/DDBJ whole genome shotgun (WGS) entry which is preliminary data.</text>
</comment>
<evidence type="ECO:0008006" key="7">
    <source>
        <dbReference type="Google" id="ProtNLM"/>
    </source>
</evidence>
<dbReference type="InterPro" id="IPR010998">
    <property type="entry name" value="Integrase_recombinase_N"/>
</dbReference>
<feature type="compositionally biased region" description="Basic and acidic residues" evidence="2">
    <location>
        <begin position="16"/>
        <end position="34"/>
    </location>
</feature>
<name>A0AAE3IEB7_9EURY</name>
<evidence type="ECO:0000313" key="5">
    <source>
        <dbReference type="Proteomes" id="UP001208186"/>
    </source>
</evidence>
<gene>
    <name evidence="4" type="ORF">OB914_14450</name>
    <name evidence="3" type="ORF">OB916_13545</name>
</gene>
<keyword evidence="5" id="KW-1185">Reference proteome</keyword>
<dbReference type="EMBL" id="JAOPKD010000020">
    <property type="protein sequence ID" value="MCU4728154.1"/>
    <property type="molecule type" value="Genomic_DNA"/>
</dbReference>